<gene>
    <name evidence="2" type="ORF">HLI_04275</name>
</gene>
<feature type="transmembrane region" description="Helical" evidence="1">
    <location>
        <begin position="58"/>
        <end position="73"/>
    </location>
</feature>
<accession>A0A410M9T2</accession>
<feature type="transmembrane region" description="Helical" evidence="1">
    <location>
        <begin position="6"/>
        <end position="37"/>
    </location>
</feature>
<keyword evidence="1" id="KW-0812">Transmembrane</keyword>
<keyword evidence="1" id="KW-0472">Membrane</keyword>
<dbReference type="AlphaFoldDB" id="A0A410M9T2"/>
<evidence type="ECO:0000313" key="3">
    <source>
        <dbReference type="Proteomes" id="UP000287756"/>
    </source>
</evidence>
<sequence length="74" mass="8542">MIIGNAGLAIITVFSLTLIMDRKLVGAVIFLALWFVYDYIKWLQNRTNIDQEHKRKGLISYFVTGIAAFLIYFL</sequence>
<evidence type="ECO:0000256" key="1">
    <source>
        <dbReference type="SAM" id="Phobius"/>
    </source>
</evidence>
<evidence type="ECO:0000313" key="2">
    <source>
        <dbReference type="EMBL" id="QAS51492.1"/>
    </source>
</evidence>
<keyword evidence="1" id="KW-1133">Transmembrane helix</keyword>
<proteinExistence type="predicted"/>
<reference evidence="2 3" key="1">
    <citation type="submission" date="2018-01" db="EMBL/GenBank/DDBJ databases">
        <title>The whole genome sequencing and assembly of Halobacillus litoralis ERB031 strain.</title>
        <authorList>
            <person name="Lee S.-J."/>
            <person name="Park M.-K."/>
            <person name="Kim J.-Y."/>
            <person name="Lee Y.-J."/>
            <person name="Yi H."/>
            <person name="Bahn Y.-S."/>
            <person name="Kim J.F."/>
            <person name="Lee D.-W."/>
        </authorList>
    </citation>
    <scope>NUCLEOTIDE SEQUENCE [LARGE SCALE GENOMIC DNA]</scope>
    <source>
        <strain evidence="2 3">ERB 031</strain>
    </source>
</reference>
<dbReference type="Proteomes" id="UP000287756">
    <property type="component" value="Chromosome"/>
</dbReference>
<dbReference type="EMBL" id="CP026118">
    <property type="protein sequence ID" value="QAS51492.1"/>
    <property type="molecule type" value="Genomic_DNA"/>
</dbReference>
<protein>
    <submittedName>
        <fullName evidence="2">Uncharacterized protein</fullName>
    </submittedName>
</protein>
<name>A0A410M9T2_9BACI</name>
<dbReference type="KEGG" id="hli:HLI_04275"/>
<organism evidence="2 3">
    <name type="scientific">Halobacillus litoralis</name>
    <dbReference type="NCBI Taxonomy" id="45668"/>
    <lineage>
        <taxon>Bacteria</taxon>
        <taxon>Bacillati</taxon>
        <taxon>Bacillota</taxon>
        <taxon>Bacilli</taxon>
        <taxon>Bacillales</taxon>
        <taxon>Bacillaceae</taxon>
        <taxon>Halobacillus</taxon>
    </lineage>
</organism>